<dbReference type="InterPro" id="IPR029044">
    <property type="entry name" value="Nucleotide-diphossugar_trans"/>
</dbReference>
<evidence type="ECO:0008006" key="3">
    <source>
        <dbReference type="Google" id="ProtNLM"/>
    </source>
</evidence>
<dbReference type="RefSeq" id="WP_192528004.1">
    <property type="nucleotide sequence ID" value="NZ_RRZC01000014.1"/>
</dbReference>
<dbReference type="Proteomes" id="UP000754821">
    <property type="component" value="Unassembled WGS sequence"/>
</dbReference>
<organism evidence="1 2">
    <name type="scientific">Halomonas citrativorans</name>
    <dbReference type="NCBI Taxonomy" id="2742612"/>
    <lineage>
        <taxon>Bacteria</taxon>
        <taxon>Pseudomonadati</taxon>
        <taxon>Pseudomonadota</taxon>
        <taxon>Gammaproteobacteria</taxon>
        <taxon>Oceanospirillales</taxon>
        <taxon>Halomonadaceae</taxon>
        <taxon>Halomonas</taxon>
    </lineage>
</organism>
<reference evidence="1 2" key="1">
    <citation type="submission" date="2020-07" db="EMBL/GenBank/DDBJ databases">
        <title>Halophilic bacteria isolated from french cheeses.</title>
        <authorList>
            <person name="Kothe C.I."/>
            <person name="Farah-Kraiem B."/>
            <person name="Renault P."/>
            <person name="Dridi B."/>
        </authorList>
    </citation>
    <scope>NUCLEOTIDE SEQUENCE [LARGE SCALE GENOMIC DNA]</scope>
    <source>
        <strain evidence="1 2">FME16</strain>
    </source>
</reference>
<sequence>MKISVVIVLYKKEASESRSLSSIMSAMPLIAEAGFELTIFVWNNSPDFCEEFKHPNIIWLEENNAHLPFVYNSVAEKAFTSGSDLLMISDDDSDYSQFDFLELATVAREIVLEKQCKEKAGCIIPQVFSKRALVSPGRRLLFKGNLIRSVSSGFLKTKNTVGINSGIVVTRECYNRLSPLYNEQLFFYGTDTDFFYRYEKEFSYLYVLNSRIQHSLSENTNESIERALFRWSDHFYATRTTFKRSHFFVKILLHLYICYMRVKLSMKYKSKKFLKV</sequence>
<name>A0ABR9FGN6_9GAMM</name>
<gene>
    <name evidence="1" type="ORF">EI163_13105</name>
</gene>
<dbReference type="Gene3D" id="3.90.550.10">
    <property type="entry name" value="Spore Coat Polysaccharide Biosynthesis Protein SpsA, Chain A"/>
    <property type="match status" value="1"/>
</dbReference>
<evidence type="ECO:0000313" key="1">
    <source>
        <dbReference type="EMBL" id="MBE0404480.1"/>
    </source>
</evidence>
<evidence type="ECO:0000313" key="2">
    <source>
        <dbReference type="Proteomes" id="UP000754821"/>
    </source>
</evidence>
<keyword evidence="2" id="KW-1185">Reference proteome</keyword>
<comment type="caution">
    <text evidence="1">The sequence shown here is derived from an EMBL/GenBank/DDBJ whole genome shotgun (WGS) entry which is preliminary data.</text>
</comment>
<accession>A0ABR9FGN6</accession>
<protein>
    <recommendedName>
        <fullName evidence="3">Glycosyltransferase</fullName>
    </recommendedName>
</protein>
<proteinExistence type="predicted"/>
<dbReference type="SUPFAM" id="SSF53448">
    <property type="entry name" value="Nucleotide-diphospho-sugar transferases"/>
    <property type="match status" value="1"/>
</dbReference>
<dbReference type="EMBL" id="RRZC01000014">
    <property type="protein sequence ID" value="MBE0404480.1"/>
    <property type="molecule type" value="Genomic_DNA"/>
</dbReference>